<feature type="domain" description="N-acetyltransferase" evidence="10">
    <location>
        <begin position="397"/>
        <end position="536"/>
    </location>
</feature>
<evidence type="ECO:0000256" key="9">
    <source>
        <dbReference type="HAMAP-Rule" id="MF_01886"/>
    </source>
</evidence>
<dbReference type="CDD" id="cd04301">
    <property type="entry name" value="NAT_SF"/>
    <property type="match status" value="1"/>
</dbReference>
<keyword evidence="12" id="KW-1185">Reference proteome</keyword>
<keyword evidence="2 9" id="KW-0820">tRNA-binding</keyword>
<keyword evidence="1 9" id="KW-0963">Cytoplasm</keyword>
<feature type="binding site" evidence="9">
    <location>
        <begin position="464"/>
        <end position="466"/>
    </location>
    <ligand>
        <name>acetyl-CoA</name>
        <dbReference type="ChEBI" id="CHEBI:57288"/>
    </ligand>
</feature>
<name>A0ABS6LY30_9GAMM</name>
<keyword evidence="3 9" id="KW-0808">Transferase</keyword>
<comment type="caution">
    <text evidence="11">The sequence shown here is derived from an EMBL/GenBank/DDBJ whole genome shotgun (WGS) entry which is preliminary data.</text>
</comment>
<dbReference type="Pfam" id="PF17176">
    <property type="entry name" value="tRNA_bind_3"/>
    <property type="match status" value="1"/>
</dbReference>
<dbReference type="HAMAP" id="MF_01886">
    <property type="entry name" value="tRNA_acetyltr_TmcA"/>
    <property type="match status" value="1"/>
</dbReference>
<dbReference type="PANTHER" id="PTHR10925">
    <property type="entry name" value="N-ACETYLTRANSFERASE 10"/>
    <property type="match status" value="1"/>
</dbReference>
<dbReference type="Pfam" id="PF13718">
    <property type="entry name" value="GNAT_acetyltr_2"/>
    <property type="match status" value="2"/>
</dbReference>
<reference evidence="11 12" key="1">
    <citation type="submission" date="2021-03" db="EMBL/GenBank/DDBJ databases">
        <title>Five novel Rahnella species.</title>
        <authorList>
            <person name="Brady C."/>
            <person name="Asselin J."/>
            <person name="Beer S."/>
            <person name="Bruberg M.B."/>
            <person name="Crampton B."/>
            <person name="Venter S."/>
            <person name="Arnold D."/>
            <person name="Denman S."/>
        </authorList>
    </citation>
    <scope>NUCLEOTIDE SEQUENCE [LARGE SCALE GENOMIC DNA]</scope>
    <source>
        <strain evidence="11 12">H11b</strain>
    </source>
</reference>
<evidence type="ECO:0000313" key="11">
    <source>
        <dbReference type="EMBL" id="MBU9856944.1"/>
    </source>
</evidence>
<comment type="subcellular location">
    <subcellularLocation>
        <location evidence="9">Cytoplasm</location>
    </subcellularLocation>
</comment>
<evidence type="ECO:0000313" key="12">
    <source>
        <dbReference type="Proteomes" id="UP000734343"/>
    </source>
</evidence>
<dbReference type="PANTHER" id="PTHR10925:SF5">
    <property type="entry name" value="RNA CYTIDINE ACETYLTRANSFERASE"/>
    <property type="match status" value="1"/>
</dbReference>
<keyword evidence="5 9" id="KW-0547">Nucleotide-binding</keyword>
<keyword evidence="4 9" id="KW-0819">tRNA processing</keyword>
<accession>A0ABS6LY30</accession>
<evidence type="ECO:0000256" key="2">
    <source>
        <dbReference type="ARBA" id="ARBA00022555"/>
    </source>
</evidence>
<feature type="binding site" evidence="9">
    <location>
        <position position="177"/>
    </location>
    <ligand>
        <name>ATP</name>
        <dbReference type="ChEBI" id="CHEBI:30616"/>
    </ligand>
</feature>
<dbReference type="InterPro" id="IPR013562">
    <property type="entry name" value="TmcA/NAT10_N"/>
</dbReference>
<dbReference type="EMBL" id="JAFMOW010000065">
    <property type="protein sequence ID" value="MBU9856944.1"/>
    <property type="molecule type" value="Genomic_DNA"/>
</dbReference>
<proteinExistence type="inferred from homology"/>
<comment type="caution">
    <text evidence="9">Lacks conserved residue(s) required for the propagation of feature annotation.</text>
</comment>
<evidence type="ECO:0000256" key="8">
    <source>
        <dbReference type="ARBA" id="ARBA00023315"/>
    </source>
</evidence>
<dbReference type="InterPro" id="IPR000182">
    <property type="entry name" value="GNAT_dom"/>
</dbReference>
<dbReference type="EC" id="2.3.1.193" evidence="9"/>
<evidence type="ECO:0000256" key="6">
    <source>
        <dbReference type="ARBA" id="ARBA00022840"/>
    </source>
</evidence>
<evidence type="ECO:0000259" key="10">
    <source>
        <dbReference type="PROSITE" id="PS51186"/>
    </source>
</evidence>
<dbReference type="InterPro" id="IPR007807">
    <property type="entry name" value="TcmA/NAT10_helicase"/>
</dbReference>
<evidence type="ECO:0000256" key="1">
    <source>
        <dbReference type="ARBA" id="ARBA00022490"/>
    </source>
</evidence>
<sequence length="661" mass="72516">MSVTLLQQQMQRLGVRRLLVFSGEALWCEQQAIQFCAQSGGDWLWLSDSAPDEVNACSPSAAHTLLGQDILHGVFDARRSLNVEALAAFSGTLKAGSWLILLVPEWRAWADTPDADSLRWSEQPQAIPTPRFIRRFQSLLEQDSSVTVWRQPLPCDLVPLPAAPDWQPPDGQPTAEQSLILQQLLQAHSGVWVLTAARGRGKSTLAGMLIRQWPGICWVTAPAKASASRILHQTVETARFIAPDALLALCREGAVTGADWLIIDEAAAIPAPMLSELMASFPRVLLTTTVQGYEGTGRGFLLKFCASLPQWHDLRLNAPVRWSSADTLEPFISELLLFDEHLPVAEQTDGTSEIFPIDAADWLSEPALLTDFYGLLTSAHYRTSPLDLRRLLDAPGMTFSASRMHNTLTGALWLVDEGGLSAELAQEVWAGRRRPRGNLVAQSLAAHAGFPEAAVLRSRRVSRIAVHPAFRRRGIARDLLAAQKQCALQAGLDFLSVSFGYTSDLASLWQQAGFRLVRISTQKEASSGCYAAMAILPLSAAGQALADNAQSQLNRDWRWLAPQTERVLPINITTDTAPDDADWRELNGFAFAHRPLESSLPALNRLLLHSALPLTALRAHLQQGQSVAEVVRALELSGRKALLTRWRQETQQALKAAGTVE</sequence>
<dbReference type="Proteomes" id="UP000734343">
    <property type="component" value="Unassembled WGS sequence"/>
</dbReference>
<evidence type="ECO:0000256" key="7">
    <source>
        <dbReference type="ARBA" id="ARBA00022884"/>
    </source>
</evidence>
<evidence type="ECO:0000256" key="4">
    <source>
        <dbReference type="ARBA" id="ARBA00022694"/>
    </source>
</evidence>
<evidence type="ECO:0000256" key="3">
    <source>
        <dbReference type="ARBA" id="ARBA00022679"/>
    </source>
</evidence>
<gene>
    <name evidence="9" type="primary">tmcA</name>
    <name evidence="11" type="ORF">J1778_16865</name>
</gene>
<keyword evidence="7 9" id="KW-0694">RNA-binding</keyword>
<dbReference type="InterPro" id="IPR033442">
    <property type="entry name" value="TmcA_tRNA_bind"/>
</dbReference>
<dbReference type="InterPro" id="IPR024914">
    <property type="entry name" value="tRNA_acetyltr_TmcA"/>
</dbReference>
<organism evidence="11 12">
    <name type="scientific">Rahnella bonaserana</name>
    <dbReference type="NCBI Taxonomy" id="2816248"/>
    <lineage>
        <taxon>Bacteria</taxon>
        <taxon>Pseudomonadati</taxon>
        <taxon>Pseudomonadota</taxon>
        <taxon>Gammaproteobacteria</taxon>
        <taxon>Enterobacterales</taxon>
        <taxon>Yersiniaceae</taxon>
        <taxon>Rahnella</taxon>
    </lineage>
</organism>
<comment type="catalytic activity">
    <reaction evidence="9">
        <text>cytidine(34) in elongator tRNA(Met) + acetyl-CoA + ATP + H2O = N(4)-acetylcytidine(34) in elongator tRNA(Met) + ADP + phosphate + CoA + H(+)</text>
        <dbReference type="Rhea" id="RHEA:43788"/>
        <dbReference type="Rhea" id="RHEA-COMP:10693"/>
        <dbReference type="Rhea" id="RHEA-COMP:10694"/>
        <dbReference type="ChEBI" id="CHEBI:15377"/>
        <dbReference type="ChEBI" id="CHEBI:15378"/>
        <dbReference type="ChEBI" id="CHEBI:30616"/>
        <dbReference type="ChEBI" id="CHEBI:43474"/>
        <dbReference type="ChEBI" id="CHEBI:57287"/>
        <dbReference type="ChEBI" id="CHEBI:57288"/>
        <dbReference type="ChEBI" id="CHEBI:74900"/>
        <dbReference type="ChEBI" id="CHEBI:82748"/>
        <dbReference type="ChEBI" id="CHEBI:456216"/>
        <dbReference type="EC" id="2.3.1.193"/>
    </reaction>
</comment>
<comment type="similarity">
    <text evidence="9">Belongs to the TmcA family.</text>
</comment>
<dbReference type="InterPro" id="IPR032672">
    <property type="entry name" value="TmcA/NAT10/Kre33"/>
</dbReference>
<dbReference type="Pfam" id="PF08351">
    <property type="entry name" value="TmcA_N"/>
    <property type="match status" value="1"/>
</dbReference>
<keyword evidence="6 9" id="KW-0067">ATP-binding</keyword>
<comment type="function">
    <text evidence="9">Catalyzes the formation of N(4)-acetylcytidine (ac(4)C) at the wobble position of tRNA(Met), by using acetyl-CoA as an acetyl donor and ATP (or GTP).</text>
</comment>
<protein>
    <recommendedName>
        <fullName evidence="9">tRNA(Met) cytidine acetyltransferase TmcA</fullName>
        <ecNumber evidence="9">2.3.1.193</ecNumber>
    </recommendedName>
</protein>
<keyword evidence="8 9" id="KW-0012">Acyltransferase</keyword>
<dbReference type="PROSITE" id="PS51186">
    <property type="entry name" value="GNAT"/>
    <property type="match status" value="1"/>
</dbReference>
<dbReference type="RefSeq" id="WP_217174152.1">
    <property type="nucleotide sequence ID" value="NZ_JAFMOW010000065.1"/>
</dbReference>
<evidence type="ECO:0000256" key="5">
    <source>
        <dbReference type="ARBA" id="ARBA00022741"/>
    </source>
</evidence>
<feature type="binding site" evidence="9">
    <location>
        <position position="321"/>
    </location>
    <ligand>
        <name>ATP</name>
        <dbReference type="ChEBI" id="CHEBI:30616"/>
    </ligand>
</feature>
<dbReference type="Pfam" id="PF05127">
    <property type="entry name" value="NAT10_TcmA_helicase"/>
    <property type="match status" value="1"/>
</dbReference>